<evidence type="ECO:0000259" key="1">
    <source>
        <dbReference type="Pfam" id="PF06985"/>
    </source>
</evidence>
<dbReference type="PANTHER" id="PTHR33112:SF10">
    <property type="entry name" value="TOL"/>
    <property type="match status" value="1"/>
</dbReference>
<dbReference type="InterPro" id="IPR010730">
    <property type="entry name" value="HET"/>
</dbReference>
<dbReference type="RefSeq" id="XP_024726407.1">
    <property type="nucleotide sequence ID" value="XM_024877592.1"/>
</dbReference>
<accession>A0A2J6SFH5</accession>
<dbReference type="InParanoid" id="A0A2J6SFH5"/>
<dbReference type="PANTHER" id="PTHR33112">
    <property type="entry name" value="DOMAIN PROTEIN, PUTATIVE-RELATED"/>
    <property type="match status" value="1"/>
</dbReference>
<feature type="domain" description="Heterokaryon incompatibility" evidence="1">
    <location>
        <begin position="189"/>
        <end position="346"/>
    </location>
</feature>
<gene>
    <name evidence="2" type="ORF">K444DRAFT_578013</name>
</gene>
<dbReference type="EMBL" id="KZ613921">
    <property type="protein sequence ID" value="PMD49503.1"/>
    <property type="molecule type" value="Genomic_DNA"/>
</dbReference>
<evidence type="ECO:0000313" key="3">
    <source>
        <dbReference type="Proteomes" id="UP000235371"/>
    </source>
</evidence>
<proteinExistence type="predicted"/>
<protein>
    <submittedName>
        <fullName evidence="2">HET-domain-containing protein</fullName>
    </submittedName>
</protein>
<dbReference type="Proteomes" id="UP000235371">
    <property type="component" value="Unassembled WGS sequence"/>
</dbReference>
<dbReference type="OrthoDB" id="4161196at2759"/>
<keyword evidence="3" id="KW-1185">Reference proteome</keyword>
<dbReference type="AlphaFoldDB" id="A0A2J6SFH5"/>
<dbReference type="Pfam" id="PF06985">
    <property type="entry name" value="HET"/>
    <property type="match status" value="1"/>
</dbReference>
<organism evidence="2 3">
    <name type="scientific">Hyaloscypha bicolor E</name>
    <dbReference type="NCBI Taxonomy" id="1095630"/>
    <lineage>
        <taxon>Eukaryota</taxon>
        <taxon>Fungi</taxon>
        <taxon>Dikarya</taxon>
        <taxon>Ascomycota</taxon>
        <taxon>Pezizomycotina</taxon>
        <taxon>Leotiomycetes</taxon>
        <taxon>Helotiales</taxon>
        <taxon>Hyaloscyphaceae</taxon>
        <taxon>Hyaloscypha</taxon>
        <taxon>Hyaloscypha bicolor</taxon>
    </lineage>
</organism>
<dbReference type="GeneID" id="36585669"/>
<reference evidence="2 3" key="1">
    <citation type="submission" date="2016-04" db="EMBL/GenBank/DDBJ databases">
        <title>A degradative enzymes factory behind the ericoid mycorrhizal symbiosis.</title>
        <authorList>
            <consortium name="DOE Joint Genome Institute"/>
            <person name="Martino E."/>
            <person name="Morin E."/>
            <person name="Grelet G."/>
            <person name="Kuo A."/>
            <person name="Kohler A."/>
            <person name="Daghino S."/>
            <person name="Barry K."/>
            <person name="Choi C."/>
            <person name="Cichocki N."/>
            <person name="Clum A."/>
            <person name="Copeland A."/>
            <person name="Hainaut M."/>
            <person name="Haridas S."/>
            <person name="Labutti K."/>
            <person name="Lindquist E."/>
            <person name="Lipzen A."/>
            <person name="Khouja H.-R."/>
            <person name="Murat C."/>
            <person name="Ohm R."/>
            <person name="Olson A."/>
            <person name="Spatafora J."/>
            <person name="Veneault-Fourrey C."/>
            <person name="Henrissat B."/>
            <person name="Grigoriev I."/>
            <person name="Martin F."/>
            <person name="Perotto S."/>
        </authorList>
    </citation>
    <scope>NUCLEOTIDE SEQUENCE [LARGE SCALE GENOMIC DNA]</scope>
    <source>
        <strain evidence="2 3">E</strain>
    </source>
</reference>
<dbReference type="STRING" id="1095630.A0A2J6SFH5"/>
<evidence type="ECO:0000313" key="2">
    <source>
        <dbReference type="EMBL" id="PMD49503.1"/>
    </source>
</evidence>
<name>A0A2J6SFH5_9HELO</name>
<sequence length="725" mass="81530">MPLCQSCASFDLYSLWRRPSGSVCLRLSDLLNARSHCDFCSLLCDHFASQIASLTQNSQCRIWLSLRNTADSMGDGSRYEFSRLTATFTKEEFGGYPVQLCLVASQGSPAAKSGHFVGRYLGSDPKSPHHFAAIRTWLDGCLNHPACEIHLSGSRSIDPRNSPLPTRCVELIEGRTFQLSETGNKVGSYITLTHRWNEETPAASTTMSNLEERRIGRGWETLTKTFLDTIEVARRMRIQYVWIDSICIVQSGDDQKDWNLEASKMAVYYRNSLMTVAAVDASKEDGFLLARAKDAMFKRLVRLPYFDVASVPKGHIFVYIPEFDASKSHYDTYNRGLLTRGWVFQEWLLSRRILYFAKNQLVFECQSRRPKNENNEVLFAEESSGFSTYQSVLKMKYAIREESQKGVVPDRFSTWYTIVEKYSQQTLTFPEKDYVVAISGLAQEFRNTLASANERVSANVSLEYVSGLWLEDIHYGLLWHLKDRVAAEDAKAQVSTASSWSWCSLLLPIFWLPRRARTRNEMQVIGLKTTEGHMLSVDGNSPVRGVQYLRELAPQQDNSGESDTEDMGWSRLAPGSLLVRGRLTPVYIGTNLSTKDLRLVANVPGHSFHTVPADSSKAWRIVVSPQETGIIAGYGSFERPQIQKQLCRYETTVVLALHISSTDGVGLVTAVLARVLGLEIPVVYNVLFLEPQGRGKYSRLGVGSIFDTRLQGILKAAGEEVIELV</sequence>